<comment type="catalytic activity">
    <reaction evidence="11">
        <text>L-ornithine + NADH + O2 = N(5)-hydroxy-L-ornithine + NAD(+) + H2O</text>
        <dbReference type="Rhea" id="RHEA:41512"/>
        <dbReference type="ChEBI" id="CHEBI:15377"/>
        <dbReference type="ChEBI" id="CHEBI:15379"/>
        <dbReference type="ChEBI" id="CHEBI:46911"/>
        <dbReference type="ChEBI" id="CHEBI:57540"/>
        <dbReference type="ChEBI" id="CHEBI:57945"/>
        <dbReference type="ChEBI" id="CHEBI:78275"/>
        <dbReference type="EC" id="1.14.13.196"/>
    </reaction>
</comment>
<keyword evidence="8" id="KW-0521">NADP</keyword>
<proteinExistence type="inferred from homology"/>
<dbReference type="SUPFAM" id="SSF51905">
    <property type="entry name" value="FAD/NAD(P)-binding domain"/>
    <property type="match status" value="2"/>
</dbReference>
<evidence type="ECO:0000256" key="6">
    <source>
        <dbReference type="ARBA" id="ARBA00022630"/>
    </source>
</evidence>
<evidence type="ECO:0000313" key="12">
    <source>
        <dbReference type="EMBL" id="SGY68367.1"/>
    </source>
</evidence>
<sequence length="555" mass="62584">MSPQISAQDNKEHYTALNANADWVPLCGKCGAACCVLLRLPNPSVVMMVTQAVSFSVLVYQDWVSIHFITSNIQIARRLGLTDVLCYEKSGDIGGTWNHNQYPGAACDIPMSLYSFSFAHPHKLTTQWAGQQEIMRYLHEVQEKFQVHNICFHHEAKQMLFSRDTGLWTLELKELKTGRTKTRTCNILISCVGGLSIPNDPTFDTKDFNGDVMHSAQWNHDVSVVDKDVVVVGNGCSAAQIVPEIADKVKSLTQIARSRQSILRRPPVPDGGWMVFMQNYIPGMSYLFRFLIFLLGEYDFKGMDLIRGQKLRQWVSKDLTSYIREVAPKKYWDVLEPNFEVMAKRRVFDAGYYKALHNPKVDLISDDALETVKGDTVTTREGRKLKADVIVLCTGFKIQEFLFPLKIANDKGEDLATVLGSSNASNYLGTLVAGFPNYFWIMGPNTATGHSSVIFTSECQIGMMIKLIKPILKKLEQNRDASPGPIVEVSKQAQDAYMGKVRAEMKKKVWEKDGGVSWYVNKGTGLCTALYPWSQVHFWRSSAWLSMKDFIYSNC</sequence>
<dbReference type="GO" id="GO:0016491">
    <property type="term" value="F:oxidoreductase activity"/>
    <property type="evidence" value="ECO:0007669"/>
    <property type="project" value="UniProtKB-KW"/>
</dbReference>
<keyword evidence="7" id="KW-0274">FAD</keyword>
<evidence type="ECO:0000256" key="10">
    <source>
        <dbReference type="ARBA" id="ARBA00047598"/>
    </source>
</evidence>
<comment type="similarity">
    <text evidence="3">Belongs to the lysine N(6)-hydroxylase/L-ornithine N(5)-oxygenase family.</text>
</comment>
<evidence type="ECO:0000256" key="11">
    <source>
        <dbReference type="ARBA" id="ARBA00049248"/>
    </source>
</evidence>
<evidence type="ECO:0000313" key="13">
    <source>
        <dbReference type="Proteomes" id="UP000249464"/>
    </source>
</evidence>
<dbReference type="PANTHER" id="PTHR42877:SF5">
    <property type="entry name" value="L-ORNITHINE N(5)-MONOOXYGENASE-RELATED"/>
    <property type="match status" value="1"/>
</dbReference>
<keyword evidence="9" id="KW-0560">Oxidoreductase</keyword>
<protein>
    <recommendedName>
        <fullName evidence="5">L-ornithine N(5)-monooxygenase [NAD(P)H]</fullName>
        <ecNumber evidence="5">1.14.13.196</ecNumber>
    </recommendedName>
</protein>
<evidence type="ECO:0000256" key="9">
    <source>
        <dbReference type="ARBA" id="ARBA00023002"/>
    </source>
</evidence>
<reference evidence="12 13" key="1">
    <citation type="submission" date="2016-11" db="EMBL/GenBank/DDBJ databases">
        <authorList>
            <person name="Jaros S."/>
            <person name="Januszkiewicz K."/>
            <person name="Wedrychowicz H."/>
        </authorList>
    </citation>
    <scope>NUCLEOTIDE SEQUENCE [LARGE SCALE GENOMIC DNA]</scope>
</reference>
<dbReference type="InterPro" id="IPR051209">
    <property type="entry name" value="FAD-bind_Monooxygenase_sf"/>
</dbReference>
<comment type="cofactor">
    <cofactor evidence="1">
        <name>FAD</name>
        <dbReference type="ChEBI" id="CHEBI:57692"/>
    </cofactor>
</comment>
<organism evidence="12 13">
    <name type="scientific">Microbotryum silenes-dioicae</name>
    <dbReference type="NCBI Taxonomy" id="796604"/>
    <lineage>
        <taxon>Eukaryota</taxon>
        <taxon>Fungi</taxon>
        <taxon>Dikarya</taxon>
        <taxon>Basidiomycota</taxon>
        <taxon>Pucciniomycotina</taxon>
        <taxon>Microbotryomycetes</taxon>
        <taxon>Microbotryales</taxon>
        <taxon>Microbotryaceae</taxon>
        <taxon>Microbotryum</taxon>
    </lineage>
</organism>
<evidence type="ECO:0000256" key="2">
    <source>
        <dbReference type="ARBA" id="ARBA00004924"/>
    </source>
</evidence>
<dbReference type="EMBL" id="FQNC01000046">
    <property type="protein sequence ID" value="SGY68367.1"/>
    <property type="molecule type" value="Genomic_DNA"/>
</dbReference>
<evidence type="ECO:0000256" key="3">
    <source>
        <dbReference type="ARBA" id="ARBA00007588"/>
    </source>
</evidence>
<dbReference type="AlphaFoldDB" id="A0A2X0P4L6"/>
<comment type="catalytic activity">
    <reaction evidence="10">
        <text>L-ornithine + NADPH + O2 = N(5)-hydroxy-L-ornithine + NADP(+) + H2O</text>
        <dbReference type="Rhea" id="RHEA:41508"/>
        <dbReference type="ChEBI" id="CHEBI:15377"/>
        <dbReference type="ChEBI" id="CHEBI:15379"/>
        <dbReference type="ChEBI" id="CHEBI:46911"/>
        <dbReference type="ChEBI" id="CHEBI:57783"/>
        <dbReference type="ChEBI" id="CHEBI:58349"/>
        <dbReference type="ChEBI" id="CHEBI:78275"/>
        <dbReference type="EC" id="1.14.13.196"/>
    </reaction>
</comment>
<dbReference type="EC" id="1.14.13.196" evidence="5"/>
<keyword evidence="6" id="KW-0285">Flavoprotein</keyword>
<evidence type="ECO:0000256" key="5">
    <source>
        <dbReference type="ARBA" id="ARBA00012881"/>
    </source>
</evidence>
<evidence type="ECO:0000256" key="4">
    <source>
        <dbReference type="ARBA" id="ARBA00010139"/>
    </source>
</evidence>
<dbReference type="InterPro" id="IPR025700">
    <property type="entry name" value="Lys/Orn_oxygenase"/>
</dbReference>
<dbReference type="Pfam" id="PF13434">
    <property type="entry name" value="Lys_Orn_oxgnase"/>
    <property type="match status" value="1"/>
</dbReference>
<evidence type="ECO:0000256" key="1">
    <source>
        <dbReference type="ARBA" id="ARBA00001974"/>
    </source>
</evidence>
<dbReference type="Proteomes" id="UP000249464">
    <property type="component" value="Unassembled WGS sequence"/>
</dbReference>
<dbReference type="InterPro" id="IPR036188">
    <property type="entry name" value="FAD/NAD-bd_sf"/>
</dbReference>
<dbReference type="PANTHER" id="PTHR42877">
    <property type="entry name" value="L-ORNITHINE N(5)-MONOOXYGENASE-RELATED"/>
    <property type="match status" value="1"/>
</dbReference>
<gene>
    <name evidence="12" type="primary">BQ5605_C004g02881</name>
    <name evidence="12" type="ORF">BQ5605_C004G02881</name>
</gene>
<evidence type="ECO:0000256" key="8">
    <source>
        <dbReference type="ARBA" id="ARBA00022857"/>
    </source>
</evidence>
<keyword evidence="13" id="KW-1185">Reference proteome</keyword>
<name>A0A2X0P4L6_9BASI</name>
<dbReference type="Gene3D" id="3.50.50.60">
    <property type="entry name" value="FAD/NAD(P)-binding domain"/>
    <property type="match status" value="2"/>
</dbReference>
<comment type="pathway">
    <text evidence="2">Siderophore biosynthesis.</text>
</comment>
<comment type="similarity">
    <text evidence="4">Belongs to the FAD-binding monooxygenase family.</text>
</comment>
<evidence type="ECO:0000256" key="7">
    <source>
        <dbReference type="ARBA" id="ARBA00022827"/>
    </source>
</evidence>
<accession>A0A2X0P4L6</accession>
<dbReference type="STRING" id="796604.A0A2X0P4L6"/>